<feature type="compositionally biased region" description="Polar residues" evidence="1">
    <location>
        <begin position="187"/>
        <end position="208"/>
    </location>
</feature>
<keyword evidence="3" id="KW-1185">Reference proteome</keyword>
<accession>A0A8H6KX28</accession>
<organism evidence="2 3">
    <name type="scientific">Colletotrichum plurivorum</name>
    <dbReference type="NCBI Taxonomy" id="2175906"/>
    <lineage>
        <taxon>Eukaryota</taxon>
        <taxon>Fungi</taxon>
        <taxon>Dikarya</taxon>
        <taxon>Ascomycota</taxon>
        <taxon>Pezizomycotina</taxon>
        <taxon>Sordariomycetes</taxon>
        <taxon>Hypocreomycetidae</taxon>
        <taxon>Glomerellales</taxon>
        <taxon>Glomerellaceae</taxon>
        <taxon>Colletotrichum</taxon>
        <taxon>Colletotrichum orchidearum species complex</taxon>
    </lineage>
</organism>
<feature type="compositionally biased region" description="Polar residues" evidence="1">
    <location>
        <begin position="169"/>
        <end position="180"/>
    </location>
</feature>
<name>A0A8H6KX28_9PEZI</name>
<gene>
    <name evidence="2" type="ORF">CPLU01_02281</name>
</gene>
<feature type="region of interest" description="Disordered" evidence="1">
    <location>
        <begin position="46"/>
        <end position="77"/>
    </location>
</feature>
<dbReference type="AlphaFoldDB" id="A0A8H6KX28"/>
<dbReference type="EMBL" id="WIGO01000017">
    <property type="protein sequence ID" value="KAF6838748.1"/>
    <property type="molecule type" value="Genomic_DNA"/>
</dbReference>
<evidence type="ECO:0000256" key="1">
    <source>
        <dbReference type="SAM" id="MobiDB-lite"/>
    </source>
</evidence>
<dbReference type="Proteomes" id="UP000654918">
    <property type="component" value="Unassembled WGS sequence"/>
</dbReference>
<reference evidence="2" key="1">
    <citation type="journal article" date="2020" name="Phytopathology">
        <title>Genome Sequence Resources of Colletotrichum truncatum, C. plurivorum, C. musicola, and C. sojae: Four Species Pathogenic to Soybean (Glycine max).</title>
        <authorList>
            <person name="Rogerio F."/>
            <person name="Boufleur T.R."/>
            <person name="Ciampi-Guillardi M."/>
            <person name="Sukno S.A."/>
            <person name="Thon M.R."/>
            <person name="Massola Junior N.S."/>
            <person name="Baroncelli R."/>
        </authorList>
    </citation>
    <scope>NUCLEOTIDE SEQUENCE</scope>
    <source>
        <strain evidence="2">LFN00145</strain>
    </source>
</reference>
<feature type="compositionally biased region" description="Basic and acidic residues" evidence="1">
    <location>
        <begin position="211"/>
        <end position="222"/>
    </location>
</feature>
<feature type="compositionally biased region" description="Low complexity" evidence="1">
    <location>
        <begin position="60"/>
        <end position="70"/>
    </location>
</feature>
<protein>
    <submittedName>
        <fullName evidence="2">Uncharacterized protein</fullName>
    </submittedName>
</protein>
<evidence type="ECO:0000313" key="3">
    <source>
        <dbReference type="Proteomes" id="UP000654918"/>
    </source>
</evidence>
<comment type="caution">
    <text evidence="2">The sequence shown here is derived from an EMBL/GenBank/DDBJ whole genome shotgun (WGS) entry which is preliminary data.</text>
</comment>
<evidence type="ECO:0000313" key="2">
    <source>
        <dbReference type="EMBL" id="KAF6838748.1"/>
    </source>
</evidence>
<feature type="region of interest" description="Disordered" evidence="1">
    <location>
        <begin position="152"/>
        <end position="222"/>
    </location>
</feature>
<proteinExistence type="predicted"/>
<sequence length="263" mass="29446">MQRFAAVAMYQPIASAVSMAVNENGLRDTKLLAVYKLHRRGMAVGGAKLTTGETHRESQRQGQGQSPRPGGHSESEVEVEIDLRPFGIVYSACHVMQQTNERLHAQNNATSPSQSWTRTLRWTIMIMACLLVDRSFRSTWSRVSVQPRFAVSGKQRKVRPVEAVRTHHGSFTQPSRNQGRQRYPPGQLSQKSEQQVKSLPPTTTNNQAPRRFTDGNKKARSERLEFCIPPPTSASSYYAGMGSMVIKYILPFWPVASPPVLQP</sequence>